<sequence>MLKKIVLLFLILCFNLTLYSQYIPNYDIYVGTWKYKTTNEIFIMKTKKYDYDFMGDHYYILVGTFKYVKNGVTLFDNLISIQTQTVNEALIRFSNYKIFPNNQTPNFLKLSFFDPLTGTGNGDSKITIISTSPAKIQWSLKEPEGIVDMDYQGYAIPMEMVLTKVEN</sequence>
<protein>
    <recommendedName>
        <fullName evidence="1">DUF6705 domain-containing protein</fullName>
    </recommendedName>
</protein>
<comment type="caution">
    <text evidence="2">The sequence shown here is derived from an EMBL/GenBank/DDBJ whole genome shotgun (WGS) entry which is preliminary data.</text>
</comment>
<dbReference type="AlphaFoldDB" id="A0A645CV09"/>
<name>A0A645CV09_9ZZZZ</name>
<dbReference type="InterPro" id="IPR046551">
    <property type="entry name" value="DUF6705"/>
</dbReference>
<organism evidence="2">
    <name type="scientific">bioreactor metagenome</name>
    <dbReference type="NCBI Taxonomy" id="1076179"/>
    <lineage>
        <taxon>unclassified sequences</taxon>
        <taxon>metagenomes</taxon>
        <taxon>ecological metagenomes</taxon>
    </lineage>
</organism>
<evidence type="ECO:0000313" key="2">
    <source>
        <dbReference type="EMBL" id="MPM80757.1"/>
    </source>
</evidence>
<proteinExistence type="predicted"/>
<dbReference type="Pfam" id="PF20448">
    <property type="entry name" value="DUF6705"/>
    <property type="match status" value="1"/>
</dbReference>
<feature type="domain" description="DUF6705" evidence="1">
    <location>
        <begin position="4"/>
        <end position="164"/>
    </location>
</feature>
<reference evidence="2" key="1">
    <citation type="submission" date="2019-08" db="EMBL/GenBank/DDBJ databases">
        <authorList>
            <person name="Kucharzyk K."/>
            <person name="Murdoch R.W."/>
            <person name="Higgins S."/>
            <person name="Loffler F."/>
        </authorList>
    </citation>
    <scope>NUCLEOTIDE SEQUENCE</scope>
</reference>
<dbReference type="EMBL" id="VSSQ01030289">
    <property type="protein sequence ID" value="MPM80757.1"/>
    <property type="molecule type" value="Genomic_DNA"/>
</dbReference>
<accession>A0A645CV09</accession>
<evidence type="ECO:0000259" key="1">
    <source>
        <dbReference type="Pfam" id="PF20448"/>
    </source>
</evidence>
<gene>
    <name evidence="2" type="ORF">SDC9_127807</name>
</gene>